<dbReference type="InterPro" id="IPR018777">
    <property type="entry name" value="Replication_initiator_prot_A"/>
</dbReference>
<protein>
    <recommendedName>
        <fullName evidence="3">Plasmid replication initiator protein</fullName>
    </recommendedName>
</protein>
<sequence length="439" mass="48986">MSNQPDQEVVLREDLNVGQLGLISIQRKIAPDYTSWQVAFERAGIPSEIECNGAQKYGVPHGIDNDSYLALQELYIEQGCPEDGRVGFTMYRLLQMCGLDDSGANRRMMRQSLERLSATQYWISGAWRSHEDDDWVTAGFRLIEKLVFTRARKDTEGAKLITVTLPRELTRNIRNGYFKPVSTALLRQLGQPARAAYRVLDALRHDPVEPQSRTVSLQISLMDLAQRCGIASDKPDKIRRTLDPIHQDLLATGYLHEVQVTGRGRKQMVSYQFGQPLAEPEAELVDLLVGLKVPVVAARKLALDYPQNVRDGVAQARAILARGYRPHNDVGFVLDVVRSYGNGKYAWPEGARLLRLLEAAPARPRPPQPEMPEAPPSSEDLARTLAFLLKAEGLRREDLARLPLTTLQDVRGRVLGRSPEDRAQAVAELRTLLAAAAGT</sequence>
<gene>
    <name evidence="1" type="ORF">GCM10010841_25960</name>
</gene>
<name>A0ABQ2GXV3_9DEIO</name>
<evidence type="ECO:0000313" key="1">
    <source>
        <dbReference type="EMBL" id="GGM16442.1"/>
    </source>
</evidence>
<dbReference type="Proteomes" id="UP000661918">
    <property type="component" value="Unassembled WGS sequence"/>
</dbReference>
<organism evidence="1 2">
    <name type="scientific">Deinococcus aerophilus</name>
    <dbReference type="NCBI Taxonomy" id="522488"/>
    <lineage>
        <taxon>Bacteria</taxon>
        <taxon>Thermotogati</taxon>
        <taxon>Deinococcota</taxon>
        <taxon>Deinococci</taxon>
        <taxon>Deinococcales</taxon>
        <taxon>Deinococcaceae</taxon>
        <taxon>Deinococcus</taxon>
    </lineage>
</organism>
<accession>A0ABQ2GXV3</accession>
<evidence type="ECO:0008006" key="3">
    <source>
        <dbReference type="Google" id="ProtNLM"/>
    </source>
</evidence>
<dbReference type="RefSeq" id="WP_188904789.1">
    <property type="nucleotide sequence ID" value="NZ_BMOM01000024.1"/>
</dbReference>
<keyword evidence="2" id="KW-1185">Reference proteome</keyword>
<evidence type="ECO:0000313" key="2">
    <source>
        <dbReference type="Proteomes" id="UP000661918"/>
    </source>
</evidence>
<reference evidence="2" key="1">
    <citation type="journal article" date="2019" name="Int. J. Syst. Evol. Microbiol.">
        <title>The Global Catalogue of Microorganisms (GCM) 10K type strain sequencing project: providing services to taxonomists for standard genome sequencing and annotation.</title>
        <authorList>
            <consortium name="The Broad Institute Genomics Platform"/>
            <consortium name="The Broad Institute Genome Sequencing Center for Infectious Disease"/>
            <person name="Wu L."/>
            <person name="Ma J."/>
        </authorList>
    </citation>
    <scope>NUCLEOTIDE SEQUENCE [LARGE SCALE GENOMIC DNA]</scope>
    <source>
        <strain evidence="2">JCM 15443</strain>
    </source>
</reference>
<dbReference type="Pfam" id="PF10134">
    <property type="entry name" value="RPA"/>
    <property type="match status" value="1"/>
</dbReference>
<proteinExistence type="predicted"/>
<dbReference type="EMBL" id="BMOM01000024">
    <property type="protein sequence ID" value="GGM16442.1"/>
    <property type="molecule type" value="Genomic_DNA"/>
</dbReference>
<comment type="caution">
    <text evidence="1">The sequence shown here is derived from an EMBL/GenBank/DDBJ whole genome shotgun (WGS) entry which is preliminary data.</text>
</comment>